<gene>
    <name evidence="2" type="ORF">NE237_000396</name>
</gene>
<keyword evidence="3" id="KW-1185">Reference proteome</keyword>
<dbReference type="InterPro" id="IPR035446">
    <property type="entry name" value="SLSG/EP1"/>
</dbReference>
<reference evidence="2" key="1">
    <citation type="journal article" date="2023" name="Plant J.">
        <title>The genome of the king protea, Protea cynaroides.</title>
        <authorList>
            <person name="Chang J."/>
            <person name="Duong T.A."/>
            <person name="Schoeman C."/>
            <person name="Ma X."/>
            <person name="Roodt D."/>
            <person name="Barker N."/>
            <person name="Li Z."/>
            <person name="Van de Peer Y."/>
            <person name="Mizrachi E."/>
        </authorList>
    </citation>
    <scope>NUCLEOTIDE SEQUENCE</scope>
    <source>
        <tissue evidence="2">Young leaves</tissue>
    </source>
</reference>
<dbReference type="SUPFAM" id="SSF51110">
    <property type="entry name" value="alpha-D-mannose-specific plant lectins"/>
    <property type="match status" value="1"/>
</dbReference>
<accession>A0A9Q0KRE6</accession>
<evidence type="ECO:0000259" key="1">
    <source>
        <dbReference type="PROSITE" id="PS50927"/>
    </source>
</evidence>
<dbReference type="AlphaFoldDB" id="A0A9Q0KRE6"/>
<dbReference type="PROSITE" id="PS50927">
    <property type="entry name" value="BULB_LECTIN"/>
    <property type="match status" value="1"/>
</dbReference>
<proteinExistence type="predicted"/>
<dbReference type="CDD" id="cd00028">
    <property type="entry name" value="B_lectin"/>
    <property type="match status" value="1"/>
</dbReference>
<dbReference type="Pfam" id="PF01453">
    <property type="entry name" value="B_lectin"/>
    <property type="match status" value="1"/>
</dbReference>
<dbReference type="EMBL" id="JAMYWD010000003">
    <property type="protein sequence ID" value="KAJ4975290.1"/>
    <property type="molecule type" value="Genomic_DNA"/>
</dbReference>
<protein>
    <recommendedName>
        <fullName evidence="1">Bulb-type lectin domain-containing protein</fullName>
    </recommendedName>
</protein>
<dbReference type="InterPro" id="IPR001480">
    <property type="entry name" value="Bulb-type_lectin_dom"/>
</dbReference>
<comment type="caution">
    <text evidence="2">The sequence shown here is derived from an EMBL/GenBank/DDBJ whole genome shotgun (WGS) entry which is preliminary data.</text>
</comment>
<organism evidence="2 3">
    <name type="scientific">Protea cynaroides</name>
    <dbReference type="NCBI Taxonomy" id="273540"/>
    <lineage>
        <taxon>Eukaryota</taxon>
        <taxon>Viridiplantae</taxon>
        <taxon>Streptophyta</taxon>
        <taxon>Embryophyta</taxon>
        <taxon>Tracheophyta</taxon>
        <taxon>Spermatophyta</taxon>
        <taxon>Magnoliopsida</taxon>
        <taxon>Proteales</taxon>
        <taxon>Proteaceae</taxon>
        <taxon>Protea</taxon>
    </lineage>
</organism>
<dbReference type="SMART" id="SM00108">
    <property type="entry name" value="B_lectin"/>
    <property type="match status" value="1"/>
</dbReference>
<dbReference type="Gene3D" id="2.90.10.10">
    <property type="entry name" value="Bulb-type lectin domain"/>
    <property type="match status" value="1"/>
</dbReference>
<dbReference type="PANTHER" id="PTHR32444:SF230">
    <property type="entry name" value="EPIDERMIS-SPECIFIC SECRETED GLYCOPROTEIN EP1-LIKE"/>
    <property type="match status" value="1"/>
</dbReference>
<dbReference type="PANTHER" id="PTHR32444">
    <property type="entry name" value="BULB-TYPE LECTIN DOMAIN-CONTAINING PROTEIN"/>
    <property type="match status" value="1"/>
</dbReference>
<dbReference type="InterPro" id="IPR036426">
    <property type="entry name" value="Bulb-type_lectin_dom_sf"/>
</dbReference>
<feature type="domain" description="Bulb-type lectin" evidence="1">
    <location>
        <begin position="47"/>
        <end position="166"/>
    </location>
</feature>
<evidence type="ECO:0000313" key="2">
    <source>
        <dbReference type="EMBL" id="KAJ4975290.1"/>
    </source>
</evidence>
<sequence>MSSSSSFPVPLGFYTFFFFFLTIFLFTTQATVPPSKTFKFINEGEFGDYIVEYEANYRVSDIQTFPFALCFYNTTPNAFTLGLRMGSHRSESIMRWFWDANRANPVRENATLSFGTNGNLILIDSDGSVAWQTGTANKGVVGLSLLSNGNLVLYNQKGRFVWQSFDHPTDTLLVGQSLRPGGPTKLVSRISAVDGSEGSYSFEIVQKWYWAMYMKSKNSVKPLLYYVNEFHNGDTLSGLLFNSAPETNEGYAFELKLEIERNNVSAGSLILARPKYNSTLSMLRVEYDGNLKIYTYYDKVDYGAWQISFNLFDRNGRESECKLPSRCGSLGVCEDDQCVACPTPKGLFGWSKTCTSPVLPPCNKGAIGGKAKVDYYKVVGVDHFLNGYTEGDGPMKVSECRDKCSKDCGCLGFFYREESSKCLLAPELGTLTKVSNITHVAFIKYSK</sequence>
<dbReference type="PIRSF" id="PIRSF002686">
    <property type="entry name" value="SLG"/>
    <property type="match status" value="1"/>
</dbReference>
<dbReference type="Proteomes" id="UP001141806">
    <property type="component" value="Unassembled WGS sequence"/>
</dbReference>
<dbReference type="OrthoDB" id="1884773at2759"/>
<dbReference type="SUPFAM" id="SSF57414">
    <property type="entry name" value="Hairpin loop containing domain-like"/>
    <property type="match status" value="1"/>
</dbReference>
<name>A0A9Q0KRE6_9MAGN</name>
<evidence type="ECO:0000313" key="3">
    <source>
        <dbReference type="Proteomes" id="UP001141806"/>
    </source>
</evidence>